<dbReference type="GO" id="GO:0030515">
    <property type="term" value="F:snoRNA binding"/>
    <property type="evidence" value="ECO:0007669"/>
    <property type="project" value="TreeGrafter"/>
</dbReference>
<dbReference type="EMBL" id="HBIA01010830">
    <property type="protein sequence ID" value="CAE0233744.1"/>
    <property type="molecule type" value="Transcribed_RNA"/>
</dbReference>
<evidence type="ECO:0000256" key="4">
    <source>
        <dbReference type="ARBA" id="ARBA00022884"/>
    </source>
</evidence>
<comment type="similarity">
    <text evidence="2">Belongs to the universal ribosomal protein uS4 family.</text>
</comment>
<protein>
    <recommendedName>
        <fullName evidence="7">U3 small nucleolar ribonucleoprotein protein IMP3</fullName>
    </recommendedName>
    <alternativeName>
        <fullName evidence="8">U3 small nucleolar ribonucleoprotein protein imp3</fullName>
    </alternativeName>
</protein>
<evidence type="ECO:0000259" key="11">
    <source>
        <dbReference type="SMART" id="SM01390"/>
    </source>
</evidence>
<dbReference type="PROSITE" id="PS50889">
    <property type="entry name" value="S4"/>
    <property type="match status" value="1"/>
</dbReference>
<evidence type="ECO:0000256" key="9">
    <source>
        <dbReference type="PROSITE-ProRule" id="PRU00182"/>
    </source>
</evidence>
<evidence type="ECO:0000256" key="6">
    <source>
        <dbReference type="ARBA" id="ARBA00023274"/>
    </source>
</evidence>
<keyword evidence="4 9" id="KW-0694">RNA-binding</keyword>
<dbReference type="Pfam" id="PF01479">
    <property type="entry name" value="S4"/>
    <property type="match status" value="1"/>
</dbReference>
<feature type="domain" description="RNA-binding S4" evidence="10">
    <location>
        <begin position="109"/>
        <end position="171"/>
    </location>
</feature>
<keyword evidence="6" id="KW-0687">Ribonucleoprotein</keyword>
<proteinExistence type="inferred from homology"/>
<accession>A0A7S3CPJ3</accession>
<keyword evidence="5" id="KW-0539">Nucleus</keyword>
<name>A0A7S3CPJ3_9SPIT</name>
<dbReference type="InterPro" id="IPR022801">
    <property type="entry name" value="Ribosomal_uS4"/>
</dbReference>
<dbReference type="Pfam" id="PF00163">
    <property type="entry name" value="Ribosomal_S4"/>
    <property type="match status" value="1"/>
</dbReference>
<dbReference type="GO" id="GO:0019843">
    <property type="term" value="F:rRNA binding"/>
    <property type="evidence" value="ECO:0007669"/>
    <property type="project" value="InterPro"/>
</dbReference>
<evidence type="ECO:0000313" key="12">
    <source>
        <dbReference type="EMBL" id="CAE0233744.1"/>
    </source>
</evidence>
<evidence type="ECO:0000256" key="1">
    <source>
        <dbReference type="ARBA" id="ARBA00004604"/>
    </source>
</evidence>
<evidence type="ECO:0000256" key="3">
    <source>
        <dbReference type="ARBA" id="ARBA00022517"/>
    </source>
</evidence>
<feature type="domain" description="Small ribosomal subunit protein uS4 N-terminal" evidence="11">
    <location>
        <begin position="5"/>
        <end position="108"/>
    </location>
</feature>
<dbReference type="FunFam" id="3.10.290.10:FF:000006">
    <property type="entry name" value="U3 small nucleolar ribonucleoprotein IMP3"/>
    <property type="match status" value="1"/>
</dbReference>
<dbReference type="SMART" id="SM01390">
    <property type="entry name" value="Ribosomal_S4"/>
    <property type="match status" value="1"/>
</dbReference>
<reference evidence="12" key="1">
    <citation type="submission" date="2021-01" db="EMBL/GenBank/DDBJ databases">
        <authorList>
            <person name="Corre E."/>
            <person name="Pelletier E."/>
            <person name="Niang G."/>
            <person name="Scheremetjew M."/>
            <person name="Finn R."/>
            <person name="Kale V."/>
            <person name="Holt S."/>
            <person name="Cochrane G."/>
            <person name="Meng A."/>
            <person name="Brown T."/>
            <person name="Cohen L."/>
        </authorList>
    </citation>
    <scope>NUCLEOTIDE SEQUENCE</scope>
    <source>
        <strain evidence="12">Ras09</strain>
    </source>
</reference>
<keyword evidence="3" id="KW-0690">Ribosome biogenesis</keyword>
<dbReference type="InterPro" id="IPR002942">
    <property type="entry name" value="S4_RNA-bd"/>
</dbReference>
<dbReference type="PANTHER" id="PTHR11831:SF1">
    <property type="entry name" value="U3 SMALL NUCLEOLAR RIBONUCLEOPROTEIN PROTEIN IMP3"/>
    <property type="match status" value="1"/>
</dbReference>
<dbReference type="SUPFAM" id="SSF55174">
    <property type="entry name" value="Alpha-L RNA-binding motif"/>
    <property type="match status" value="1"/>
</dbReference>
<dbReference type="GO" id="GO:0032040">
    <property type="term" value="C:small-subunit processome"/>
    <property type="evidence" value="ECO:0007669"/>
    <property type="project" value="TreeGrafter"/>
</dbReference>
<dbReference type="InterPro" id="IPR001912">
    <property type="entry name" value="Ribosomal_uS4_N"/>
</dbReference>
<dbReference type="PANTHER" id="PTHR11831">
    <property type="entry name" value="30S 40S RIBOSOMAL PROTEIN"/>
    <property type="match status" value="1"/>
</dbReference>
<dbReference type="GO" id="GO:0034457">
    <property type="term" value="C:Mpp10 complex"/>
    <property type="evidence" value="ECO:0007669"/>
    <property type="project" value="TreeGrafter"/>
</dbReference>
<dbReference type="CDD" id="cd00165">
    <property type="entry name" value="S4"/>
    <property type="match status" value="1"/>
</dbReference>
<evidence type="ECO:0000256" key="2">
    <source>
        <dbReference type="ARBA" id="ARBA00007465"/>
    </source>
</evidence>
<evidence type="ECO:0000256" key="8">
    <source>
        <dbReference type="ARBA" id="ARBA00072223"/>
    </source>
</evidence>
<dbReference type="GO" id="GO:0042274">
    <property type="term" value="P:ribosomal small subunit biogenesis"/>
    <property type="evidence" value="ECO:0007669"/>
    <property type="project" value="TreeGrafter"/>
</dbReference>
<dbReference type="AlphaFoldDB" id="A0A7S3CPJ3"/>
<dbReference type="SMART" id="SM00363">
    <property type="entry name" value="S4"/>
    <property type="match status" value="1"/>
</dbReference>
<dbReference type="InterPro" id="IPR036986">
    <property type="entry name" value="S4_RNA-bd_sf"/>
</dbReference>
<dbReference type="Gene3D" id="3.10.290.10">
    <property type="entry name" value="RNA-binding S4 domain"/>
    <property type="match status" value="1"/>
</dbReference>
<organism evidence="12">
    <name type="scientific">Strombidium rassoulzadegani</name>
    <dbReference type="NCBI Taxonomy" id="1082188"/>
    <lineage>
        <taxon>Eukaryota</taxon>
        <taxon>Sar</taxon>
        <taxon>Alveolata</taxon>
        <taxon>Ciliophora</taxon>
        <taxon>Intramacronucleata</taxon>
        <taxon>Spirotrichea</taxon>
        <taxon>Oligotrichia</taxon>
        <taxon>Strombidiidae</taxon>
        <taxon>Strombidium</taxon>
    </lineage>
</organism>
<comment type="subcellular location">
    <subcellularLocation>
        <location evidence="1">Nucleus</location>
        <location evidence="1">Nucleolus</location>
    </subcellularLocation>
</comment>
<gene>
    <name evidence="12" type="ORF">SRAS04492_LOCUS5545</name>
</gene>
<evidence type="ECO:0000256" key="7">
    <source>
        <dbReference type="ARBA" id="ARBA00069727"/>
    </source>
</evidence>
<evidence type="ECO:0000259" key="10">
    <source>
        <dbReference type="SMART" id="SM00363"/>
    </source>
</evidence>
<dbReference type="GO" id="GO:0006364">
    <property type="term" value="P:rRNA processing"/>
    <property type="evidence" value="ECO:0007669"/>
    <property type="project" value="TreeGrafter"/>
</dbReference>
<sequence>MAMRKLKYHEQKLLKHTDLLNWKKEQNVREMHVLRRYHIQNRDDYSKYNKVIGQIQKLIAKLVLLKPSDKYRIVKTNQLVDKLYEMGLINSRQGLEHCEKVNVAAMCRRRLPVVMQRLKMAETVKEAVMYIEQGHIKVGVETVTDPAFHVNRNMEDHVTWKKDSRIRQQIKDYAGERDDFDHN</sequence>
<evidence type="ECO:0000256" key="5">
    <source>
        <dbReference type="ARBA" id="ARBA00023242"/>
    </source>
</evidence>